<dbReference type="SUPFAM" id="SSF47413">
    <property type="entry name" value="lambda repressor-like DNA-binding domains"/>
    <property type="match status" value="1"/>
</dbReference>
<dbReference type="Gene3D" id="1.10.260.40">
    <property type="entry name" value="lambda repressor-like DNA-binding domains"/>
    <property type="match status" value="1"/>
</dbReference>
<organism evidence="3">
    <name type="scientific">Siphoviridae sp. ctVOP12</name>
    <dbReference type="NCBI Taxonomy" id="2825531"/>
    <lineage>
        <taxon>Viruses</taxon>
        <taxon>Duplodnaviria</taxon>
        <taxon>Heunggongvirae</taxon>
        <taxon>Uroviricota</taxon>
        <taxon>Caudoviricetes</taxon>
    </lineage>
</organism>
<dbReference type="InterPro" id="IPR010982">
    <property type="entry name" value="Lambda_DNA-bd_dom_sf"/>
</dbReference>
<proteinExistence type="predicted"/>
<feature type="coiled-coil region" evidence="1">
    <location>
        <begin position="55"/>
        <end position="82"/>
    </location>
</feature>
<dbReference type="CDD" id="cd00093">
    <property type="entry name" value="HTH_XRE"/>
    <property type="match status" value="1"/>
</dbReference>
<dbReference type="SMART" id="SM00530">
    <property type="entry name" value="HTH_XRE"/>
    <property type="match status" value="1"/>
</dbReference>
<evidence type="ECO:0000259" key="2">
    <source>
        <dbReference type="PROSITE" id="PS50943"/>
    </source>
</evidence>
<dbReference type="GO" id="GO:0003677">
    <property type="term" value="F:DNA binding"/>
    <property type="evidence" value="ECO:0007669"/>
    <property type="project" value="InterPro"/>
</dbReference>
<dbReference type="SUPFAM" id="SSF159006">
    <property type="entry name" value="YopX-like"/>
    <property type="match status" value="1"/>
</dbReference>
<accession>A0A8S5V9R8</accession>
<sequence>MKNREMSQKEVCKKAEITEAAMSRYCNGKRLPNTRALIKLAEVLDVPTDLLVGRKRNTYNEVVMLRKELREAKENLGEVILENKVLRRYNYNGTSGICRAKLKGSLTGMWHIGNAVCMDDGRTYILSDEDFAEKNGILSFRAFEVIPETIQRFACMEDMAGNRLFEGDVIYNPEHKSVRMEICYGKYAAYCPNDQEYMENVGFFVVTNTTEDALPLGKTEEYALLLGNVIDNPDIKVV</sequence>
<feature type="domain" description="HTH cro/C1-type" evidence="2">
    <location>
        <begin position="2"/>
        <end position="51"/>
    </location>
</feature>
<evidence type="ECO:0000256" key="1">
    <source>
        <dbReference type="SAM" id="Coils"/>
    </source>
</evidence>
<dbReference type="Pfam" id="PF01381">
    <property type="entry name" value="HTH_3"/>
    <property type="match status" value="1"/>
</dbReference>
<dbReference type="PROSITE" id="PS50943">
    <property type="entry name" value="HTH_CROC1"/>
    <property type="match status" value="1"/>
</dbReference>
<keyword evidence="1" id="KW-0175">Coiled coil</keyword>
<reference evidence="3" key="1">
    <citation type="journal article" date="2021" name="Proc. Natl. Acad. Sci. U.S.A.">
        <title>A Catalog of Tens of Thousands of Viruses from Human Metagenomes Reveals Hidden Associations with Chronic Diseases.</title>
        <authorList>
            <person name="Tisza M.J."/>
            <person name="Buck C.B."/>
        </authorList>
    </citation>
    <scope>NUCLEOTIDE SEQUENCE</scope>
    <source>
        <strain evidence="3">CtVOP12</strain>
    </source>
</reference>
<dbReference type="InterPro" id="IPR001387">
    <property type="entry name" value="Cro/C1-type_HTH"/>
</dbReference>
<protein>
    <submittedName>
        <fullName evidence="3">Helix-turn-helix XRE-family like protein</fullName>
    </submittedName>
</protein>
<evidence type="ECO:0000313" key="3">
    <source>
        <dbReference type="EMBL" id="DAG03514.1"/>
    </source>
</evidence>
<dbReference type="EMBL" id="BK016231">
    <property type="protein sequence ID" value="DAG03514.1"/>
    <property type="molecule type" value="Genomic_DNA"/>
</dbReference>
<name>A0A8S5V9R8_9CAUD</name>